<reference evidence="4" key="3">
    <citation type="submission" date="2022-06" db="UniProtKB">
        <authorList>
            <consortium name="EnsemblPlants"/>
        </authorList>
    </citation>
    <scope>IDENTIFICATION</scope>
</reference>
<keyword evidence="1" id="KW-0677">Repeat</keyword>
<evidence type="ECO:0008006" key="6">
    <source>
        <dbReference type="Google" id="ProtNLM"/>
    </source>
</evidence>
<name>A0A8R7QH55_TRIUA</name>
<feature type="repeat" description="PPR" evidence="3">
    <location>
        <begin position="55"/>
        <end position="89"/>
    </location>
</feature>
<dbReference type="FunFam" id="1.25.40.10:FF:000441">
    <property type="entry name" value="Pentatricopeptide repeat-containing protein mitochondrial"/>
    <property type="match status" value="1"/>
</dbReference>
<dbReference type="InterPro" id="IPR046848">
    <property type="entry name" value="E_motif"/>
</dbReference>
<evidence type="ECO:0000256" key="2">
    <source>
        <dbReference type="ARBA" id="ARBA00022946"/>
    </source>
</evidence>
<evidence type="ECO:0000313" key="4">
    <source>
        <dbReference type="EnsemblPlants" id="TuG1812G0500003425.01.T01.cds298178"/>
    </source>
</evidence>
<dbReference type="PROSITE" id="PS51375">
    <property type="entry name" value="PPR"/>
    <property type="match status" value="6"/>
</dbReference>
<protein>
    <recommendedName>
        <fullName evidence="6">Pentatricopeptide repeat-containing protein</fullName>
    </recommendedName>
</protein>
<dbReference type="AlphaFoldDB" id="A0A8R7QH55"/>
<dbReference type="PANTHER" id="PTHR47926">
    <property type="entry name" value="PENTATRICOPEPTIDE REPEAT-CONTAINING PROTEIN"/>
    <property type="match status" value="1"/>
</dbReference>
<dbReference type="EnsemblPlants" id="TuG1812G0500003425.01.T01">
    <property type="protein sequence ID" value="TuG1812G0500003425.01.T01.cds298178"/>
    <property type="gene ID" value="TuG1812G0500003425.01"/>
</dbReference>
<accession>A0A8R7QH55</accession>
<proteinExistence type="predicted"/>
<dbReference type="GO" id="GO:0003723">
    <property type="term" value="F:RNA binding"/>
    <property type="evidence" value="ECO:0007669"/>
    <property type="project" value="InterPro"/>
</dbReference>
<feature type="repeat" description="PPR" evidence="3">
    <location>
        <begin position="22"/>
        <end position="52"/>
    </location>
</feature>
<keyword evidence="5" id="KW-1185">Reference proteome</keyword>
<dbReference type="Gene3D" id="1.25.40.10">
    <property type="entry name" value="Tetratricopeptide repeat domain"/>
    <property type="match status" value="4"/>
</dbReference>
<dbReference type="SUPFAM" id="SSF48452">
    <property type="entry name" value="TPR-like"/>
    <property type="match status" value="1"/>
</dbReference>
<dbReference type="Pfam" id="PF20431">
    <property type="entry name" value="E_motif"/>
    <property type="match status" value="1"/>
</dbReference>
<evidence type="ECO:0000256" key="3">
    <source>
        <dbReference type="PROSITE-ProRule" id="PRU00708"/>
    </source>
</evidence>
<feature type="repeat" description="PPR" evidence="3">
    <location>
        <begin position="156"/>
        <end position="186"/>
    </location>
</feature>
<evidence type="ECO:0000313" key="5">
    <source>
        <dbReference type="Proteomes" id="UP000015106"/>
    </source>
</evidence>
<organism evidence="4 5">
    <name type="scientific">Triticum urartu</name>
    <name type="common">Red wild einkorn</name>
    <name type="synonym">Crithodium urartu</name>
    <dbReference type="NCBI Taxonomy" id="4572"/>
    <lineage>
        <taxon>Eukaryota</taxon>
        <taxon>Viridiplantae</taxon>
        <taxon>Streptophyta</taxon>
        <taxon>Embryophyta</taxon>
        <taxon>Tracheophyta</taxon>
        <taxon>Spermatophyta</taxon>
        <taxon>Magnoliopsida</taxon>
        <taxon>Liliopsida</taxon>
        <taxon>Poales</taxon>
        <taxon>Poaceae</taxon>
        <taxon>BOP clade</taxon>
        <taxon>Pooideae</taxon>
        <taxon>Triticodae</taxon>
        <taxon>Triticeae</taxon>
        <taxon>Triticinae</taxon>
        <taxon>Triticum</taxon>
    </lineage>
</organism>
<dbReference type="PANTHER" id="PTHR47926:SF465">
    <property type="entry name" value="PENTATRICOPEPTIDE REPEAT (PPR-LIKE) SUPERFAMILY PROTEIN"/>
    <property type="match status" value="1"/>
</dbReference>
<dbReference type="Pfam" id="PF13041">
    <property type="entry name" value="PPR_2"/>
    <property type="match status" value="3"/>
</dbReference>
<dbReference type="NCBIfam" id="TIGR00756">
    <property type="entry name" value="PPR"/>
    <property type="match status" value="5"/>
</dbReference>
<dbReference type="Proteomes" id="UP000015106">
    <property type="component" value="Chromosome 5"/>
</dbReference>
<dbReference type="Pfam" id="PF01535">
    <property type="entry name" value="PPR"/>
    <property type="match status" value="4"/>
</dbReference>
<dbReference type="InterPro" id="IPR011990">
    <property type="entry name" value="TPR-like_helical_dom_sf"/>
</dbReference>
<dbReference type="InterPro" id="IPR002885">
    <property type="entry name" value="PPR_rpt"/>
</dbReference>
<feature type="repeat" description="PPR" evidence="3">
    <location>
        <begin position="187"/>
        <end position="222"/>
    </location>
</feature>
<dbReference type="OMA" id="HMELAHE"/>
<sequence>MYARCARADDAARAFREMRGRNALSWCSLLHAYVASGRMALARELFDEMPAGSISSVAWNTLLTGYSRSGNAEQCLLLFNEMRVSGLSCDDATLCILIDACTELRYPSTGVAVHKIVVQSGWNAVPEVNNSLISFYSKFSLLDHAVKIFESMESRTVVSWNSLIDAYTRLGHIEQAAALFQSAPETNDISWTSMIGGFARNGYVDEALALFVKMLAHEHIRPDDFTFGAVLHACATAASLANGRMIHACAFQSGFASYLYVANSLMDMYAKCGDVEGAGNVFHAVLQKDSVSWNTMLFGFAINGWAKEAFALYERMLSHDVCPDEVTFTGLLTACSHSGLLEQGRTFFESMVSVHGLKPTPEHLACILDMYARSGNIAKAIEMLEQYSDTVHTHSSDMHESLLSAYSSVHLDTRIGRKVGSSMVSTEPVRDTGYVVLSNLLCATGQWKEAEGVRRAMAEHGVKKSPGCSWIHVKGAAKVFASGGQELDPSHRICDIIQLLDEEMRNTVCCGA</sequence>
<feature type="repeat" description="PPR" evidence="3">
    <location>
        <begin position="289"/>
        <end position="323"/>
    </location>
</feature>
<dbReference type="FunFam" id="1.25.40.10:FF:001093">
    <property type="entry name" value="Pentatricopeptide repeat-containing protein At2g34400"/>
    <property type="match status" value="1"/>
</dbReference>
<keyword evidence="2" id="KW-0809">Transit peptide</keyword>
<dbReference type="GO" id="GO:0009451">
    <property type="term" value="P:RNA modification"/>
    <property type="evidence" value="ECO:0007669"/>
    <property type="project" value="InterPro"/>
</dbReference>
<feature type="repeat" description="PPR" evidence="3">
    <location>
        <begin position="324"/>
        <end position="359"/>
    </location>
</feature>
<dbReference type="InterPro" id="IPR046960">
    <property type="entry name" value="PPR_At4g14850-like_plant"/>
</dbReference>
<evidence type="ECO:0000256" key="1">
    <source>
        <dbReference type="ARBA" id="ARBA00022737"/>
    </source>
</evidence>
<reference evidence="5" key="1">
    <citation type="journal article" date="2013" name="Nature">
        <title>Draft genome of the wheat A-genome progenitor Triticum urartu.</title>
        <authorList>
            <person name="Ling H.Q."/>
            <person name="Zhao S."/>
            <person name="Liu D."/>
            <person name="Wang J."/>
            <person name="Sun H."/>
            <person name="Zhang C."/>
            <person name="Fan H."/>
            <person name="Li D."/>
            <person name="Dong L."/>
            <person name="Tao Y."/>
            <person name="Gao C."/>
            <person name="Wu H."/>
            <person name="Li Y."/>
            <person name="Cui Y."/>
            <person name="Guo X."/>
            <person name="Zheng S."/>
            <person name="Wang B."/>
            <person name="Yu K."/>
            <person name="Liang Q."/>
            <person name="Yang W."/>
            <person name="Lou X."/>
            <person name="Chen J."/>
            <person name="Feng M."/>
            <person name="Jian J."/>
            <person name="Zhang X."/>
            <person name="Luo G."/>
            <person name="Jiang Y."/>
            <person name="Liu J."/>
            <person name="Wang Z."/>
            <person name="Sha Y."/>
            <person name="Zhang B."/>
            <person name="Wu H."/>
            <person name="Tang D."/>
            <person name="Shen Q."/>
            <person name="Xue P."/>
            <person name="Zou S."/>
            <person name="Wang X."/>
            <person name="Liu X."/>
            <person name="Wang F."/>
            <person name="Yang Y."/>
            <person name="An X."/>
            <person name="Dong Z."/>
            <person name="Zhang K."/>
            <person name="Zhang X."/>
            <person name="Luo M.C."/>
            <person name="Dvorak J."/>
            <person name="Tong Y."/>
            <person name="Wang J."/>
            <person name="Yang H."/>
            <person name="Li Z."/>
            <person name="Wang D."/>
            <person name="Zhang A."/>
            <person name="Wang J."/>
        </authorList>
    </citation>
    <scope>NUCLEOTIDE SEQUENCE</scope>
    <source>
        <strain evidence="5">cv. G1812</strain>
    </source>
</reference>
<dbReference type="Gramene" id="TuG1812G0500003425.01.T01">
    <property type="protein sequence ID" value="TuG1812G0500003425.01.T01.cds298178"/>
    <property type="gene ID" value="TuG1812G0500003425.01"/>
</dbReference>
<reference evidence="4" key="2">
    <citation type="submission" date="2018-03" db="EMBL/GenBank/DDBJ databases">
        <title>The Triticum urartu genome reveals the dynamic nature of wheat genome evolution.</title>
        <authorList>
            <person name="Ling H."/>
            <person name="Ma B."/>
            <person name="Shi X."/>
            <person name="Liu H."/>
            <person name="Dong L."/>
            <person name="Sun H."/>
            <person name="Cao Y."/>
            <person name="Gao Q."/>
            <person name="Zheng S."/>
            <person name="Li Y."/>
            <person name="Yu Y."/>
            <person name="Du H."/>
            <person name="Qi M."/>
            <person name="Li Y."/>
            <person name="Yu H."/>
            <person name="Cui Y."/>
            <person name="Wang N."/>
            <person name="Chen C."/>
            <person name="Wu H."/>
            <person name="Zhao Y."/>
            <person name="Zhang J."/>
            <person name="Li Y."/>
            <person name="Zhou W."/>
            <person name="Zhang B."/>
            <person name="Hu W."/>
            <person name="Eijk M."/>
            <person name="Tang J."/>
            <person name="Witsenboer H."/>
            <person name="Zhao S."/>
            <person name="Li Z."/>
            <person name="Zhang A."/>
            <person name="Wang D."/>
            <person name="Liang C."/>
        </authorList>
    </citation>
    <scope>NUCLEOTIDE SEQUENCE [LARGE SCALE GENOMIC DNA]</scope>
    <source>
        <strain evidence="4">cv. G1812</strain>
    </source>
</reference>